<proteinExistence type="predicted"/>
<reference evidence="3" key="1">
    <citation type="journal article" date="2019" name="Int. J. Syst. Evol. Microbiol.">
        <title>The Global Catalogue of Microorganisms (GCM) 10K type strain sequencing project: providing services to taxonomists for standard genome sequencing and annotation.</title>
        <authorList>
            <consortium name="The Broad Institute Genomics Platform"/>
            <consortium name="The Broad Institute Genome Sequencing Center for Infectious Disease"/>
            <person name="Wu L."/>
            <person name="Ma J."/>
        </authorList>
    </citation>
    <scope>NUCLEOTIDE SEQUENCE [LARGE SCALE GENOMIC DNA]</scope>
    <source>
        <strain evidence="3">NBRC 108730</strain>
    </source>
</reference>
<feature type="region of interest" description="Disordered" evidence="1">
    <location>
        <begin position="101"/>
        <end position="120"/>
    </location>
</feature>
<sequence length="120" mass="12513">MAASTTGTGFDTRFGPSSPMARAPLQVQPPSVERAVTTSKSPSSPSTRSRRSANATRAPLPVRTTEGMRYQRFAAGLLRNGVHVQDVAACAGDGATATRPAAVSAPARAAVRRRGRRGTH</sequence>
<accession>A0ABQ6JIX2</accession>
<evidence type="ECO:0000256" key="1">
    <source>
        <dbReference type="SAM" id="MobiDB-lite"/>
    </source>
</evidence>
<evidence type="ECO:0000313" key="3">
    <source>
        <dbReference type="Proteomes" id="UP001157017"/>
    </source>
</evidence>
<dbReference type="EMBL" id="BSUZ01000001">
    <property type="protein sequence ID" value="GMA87049.1"/>
    <property type="molecule type" value="Genomic_DNA"/>
</dbReference>
<feature type="region of interest" description="Disordered" evidence="1">
    <location>
        <begin position="1"/>
        <end position="64"/>
    </location>
</feature>
<feature type="compositionally biased region" description="Basic residues" evidence="1">
    <location>
        <begin position="110"/>
        <end position="120"/>
    </location>
</feature>
<gene>
    <name evidence="2" type="ORF">GCM10025868_22990</name>
</gene>
<organism evidence="2 3">
    <name type="scientific">Angustibacter aerolatus</name>
    <dbReference type="NCBI Taxonomy" id="1162965"/>
    <lineage>
        <taxon>Bacteria</taxon>
        <taxon>Bacillati</taxon>
        <taxon>Actinomycetota</taxon>
        <taxon>Actinomycetes</taxon>
        <taxon>Kineosporiales</taxon>
        <taxon>Kineosporiaceae</taxon>
    </lineage>
</organism>
<dbReference type="Proteomes" id="UP001157017">
    <property type="component" value="Unassembled WGS sequence"/>
</dbReference>
<name>A0ABQ6JIX2_9ACTN</name>
<keyword evidence="3" id="KW-1185">Reference proteome</keyword>
<evidence type="ECO:0000313" key="2">
    <source>
        <dbReference type="EMBL" id="GMA87049.1"/>
    </source>
</evidence>
<comment type="caution">
    <text evidence="2">The sequence shown here is derived from an EMBL/GenBank/DDBJ whole genome shotgun (WGS) entry which is preliminary data.</text>
</comment>
<feature type="compositionally biased region" description="Low complexity" evidence="1">
    <location>
        <begin position="37"/>
        <end position="59"/>
    </location>
</feature>
<protein>
    <submittedName>
        <fullName evidence="2">Uncharacterized protein</fullName>
    </submittedName>
</protein>